<dbReference type="InterPro" id="IPR036772">
    <property type="entry name" value="SRCR-like_dom_sf"/>
</dbReference>
<keyword evidence="1 2" id="KW-1015">Disulfide bond</keyword>
<evidence type="ECO:0000313" key="6">
    <source>
        <dbReference type="Proteomes" id="UP001166052"/>
    </source>
</evidence>
<dbReference type="Proteomes" id="UP001166052">
    <property type="component" value="Unassembled WGS sequence"/>
</dbReference>
<dbReference type="PROSITE" id="PS50287">
    <property type="entry name" value="SRCR_2"/>
    <property type="match status" value="2"/>
</dbReference>
<reference evidence="5" key="1">
    <citation type="journal article" date="2021" name="Cell">
        <title>Tracing the genetic footprints of vertebrate landing in non-teleost ray-finned fishes.</title>
        <authorList>
            <person name="Bi X."/>
            <person name="Wang K."/>
            <person name="Yang L."/>
            <person name="Pan H."/>
            <person name="Jiang H."/>
            <person name="Wei Q."/>
            <person name="Fang M."/>
            <person name="Yu H."/>
            <person name="Zhu C."/>
            <person name="Cai Y."/>
            <person name="He Y."/>
            <person name="Gan X."/>
            <person name="Zeng H."/>
            <person name="Yu D."/>
            <person name="Zhu Y."/>
            <person name="Jiang H."/>
            <person name="Qiu Q."/>
            <person name="Yang H."/>
            <person name="Zhang Y.E."/>
            <person name="Wang W."/>
            <person name="Zhu M."/>
            <person name="He S."/>
            <person name="Zhang G."/>
        </authorList>
    </citation>
    <scope>NUCLEOTIDE SEQUENCE</scope>
    <source>
        <strain evidence="5">Bchr_001</strain>
    </source>
</reference>
<dbReference type="Gene3D" id="2.170.15.10">
    <property type="entry name" value="Proaerolysin, chain A, domain 3"/>
    <property type="match status" value="1"/>
</dbReference>
<dbReference type="InterPro" id="IPR004020">
    <property type="entry name" value="DAPIN"/>
</dbReference>
<dbReference type="SUPFAM" id="SSF56487">
    <property type="entry name" value="SRCR-like"/>
    <property type="match status" value="1"/>
</dbReference>
<dbReference type="InterPro" id="IPR006616">
    <property type="entry name" value="DM9_repeat"/>
</dbReference>
<dbReference type="InterPro" id="IPR011029">
    <property type="entry name" value="DEATH-like_dom_sf"/>
</dbReference>
<dbReference type="Pfam" id="PF00530">
    <property type="entry name" value="SRCR"/>
    <property type="match status" value="1"/>
</dbReference>
<comment type="caution">
    <text evidence="2">Lacks conserved residue(s) required for the propagation of feature annotation.</text>
</comment>
<dbReference type="Pfam" id="PF02758">
    <property type="entry name" value="PYRIN"/>
    <property type="match status" value="1"/>
</dbReference>
<gene>
    <name evidence="5" type="primary">Natt4_0</name>
    <name evidence="5" type="ORF">GTO92_0019445</name>
</gene>
<dbReference type="SUPFAM" id="SSF47986">
    <property type="entry name" value="DEATH domain"/>
    <property type="match status" value="1"/>
</dbReference>
<feature type="domain" description="Pyrin" evidence="4">
    <location>
        <begin position="141"/>
        <end position="224"/>
    </location>
</feature>
<dbReference type="SMART" id="SM01289">
    <property type="entry name" value="PYRIN"/>
    <property type="match status" value="1"/>
</dbReference>
<name>A0ABS2Z8W8_POLSE</name>
<feature type="domain" description="SRCR" evidence="3">
    <location>
        <begin position="83"/>
        <end position="107"/>
    </location>
</feature>
<evidence type="ECO:0000259" key="4">
    <source>
        <dbReference type="PROSITE" id="PS50824"/>
    </source>
</evidence>
<dbReference type="PANTHER" id="PTHR31649">
    <property type="entry name" value="AGAP009604-PA"/>
    <property type="match status" value="1"/>
</dbReference>
<dbReference type="Gene3D" id="3.10.250.10">
    <property type="entry name" value="SRCR-like domain"/>
    <property type="match status" value="1"/>
</dbReference>
<dbReference type="SMART" id="SM00202">
    <property type="entry name" value="SR"/>
    <property type="match status" value="1"/>
</dbReference>
<dbReference type="Gene3D" id="1.10.533.10">
    <property type="entry name" value="Death Domain, Fas"/>
    <property type="match status" value="1"/>
</dbReference>
<dbReference type="PANTHER" id="PTHR31649:SF1">
    <property type="entry name" value="FARNESOIC ACID O-METHYL TRANSFERASE DOMAIN-CONTAINING PROTEIN"/>
    <property type="match status" value="1"/>
</dbReference>
<dbReference type="CDD" id="cd08321">
    <property type="entry name" value="Pyrin_ASC-like"/>
    <property type="match status" value="1"/>
</dbReference>
<protein>
    <submittedName>
        <fullName evidence="5">NATT4 protein</fullName>
    </submittedName>
</protein>
<dbReference type="Pfam" id="PF11901">
    <property type="entry name" value="DM9"/>
    <property type="match status" value="1"/>
</dbReference>
<dbReference type="PROSITE" id="PS50824">
    <property type="entry name" value="DAPIN"/>
    <property type="match status" value="1"/>
</dbReference>
<dbReference type="EMBL" id="JAAWVN010027889">
    <property type="protein sequence ID" value="MBN3294780.1"/>
    <property type="molecule type" value="Genomic_DNA"/>
</dbReference>
<dbReference type="SUPFAM" id="SSF56973">
    <property type="entry name" value="Aerolisin/ETX pore-forming domain"/>
    <property type="match status" value="1"/>
</dbReference>
<evidence type="ECO:0000256" key="2">
    <source>
        <dbReference type="PROSITE-ProRule" id="PRU00196"/>
    </source>
</evidence>
<evidence type="ECO:0000313" key="5">
    <source>
        <dbReference type="EMBL" id="MBN3294780.1"/>
    </source>
</evidence>
<sequence>MWRSICSSGWTETNSKVVCKELNCGLYLKDVKPTKQEMPEHILGGVSCTGNEKSLLNCGNFGTQVTNCNSSEVSISCQEKQSLRLVNGYSCCSGRVEINKGTQQWETSSTVWPWPWISSAVFSTWILKHEWLRLICFTSSMARNIFDVLKETLDELREEEFKHFKAKLEDFKIARGKLEKADKCDTVILMTNGYNRNAMQIALQILEVVKRNDLVEKLKDEIRKCDVNERGKSEQAKKLIYVNLKTINLLSDCPFDGDEGKLPEDSESFYKDNINLKWVMWNGTLPQGAVGIYNSKKSRKDYVCKYRNHAGFYTPDKNSCCYYSLSGKEEWSNNFDILVNIDDFEPLEWKCDSWGNVPGNSIKTSDIGGVYVGKTSDYLGKVVPQHKNFFYPNEGKECYWPFYDVLVISQKSYTQEIVDVNYKTEQLKVVNQPRQILGSTTIDNRDGQPMFMPLQIQISLVVEKFWDIGHSTAAGVETQVTALVPHFSRNQMTLEAQKTFRCSKGTVLLEDTTHDINYNINMPARNKCTIKIEGAIMMAKLPFTATLKRNYDSCLKQTSIEGIYKTANIEDLTAIVEEFEDIGTV</sequence>
<evidence type="ECO:0000259" key="3">
    <source>
        <dbReference type="PROSITE" id="PS50287"/>
    </source>
</evidence>
<organism evidence="5 6">
    <name type="scientific">Polypterus senegalus</name>
    <name type="common">Senegal bichir</name>
    <dbReference type="NCBI Taxonomy" id="55291"/>
    <lineage>
        <taxon>Eukaryota</taxon>
        <taxon>Metazoa</taxon>
        <taxon>Chordata</taxon>
        <taxon>Craniata</taxon>
        <taxon>Vertebrata</taxon>
        <taxon>Euteleostomi</taxon>
        <taxon>Actinopterygii</taxon>
        <taxon>Polypteriformes</taxon>
        <taxon>Polypteridae</taxon>
        <taxon>Polypterus</taxon>
    </lineage>
</organism>
<comment type="caution">
    <text evidence="5">The sequence shown here is derived from an EMBL/GenBank/DDBJ whole genome shotgun (WGS) entry which is preliminary data.</text>
</comment>
<feature type="non-terminal residue" evidence="5">
    <location>
        <position position="585"/>
    </location>
</feature>
<feature type="domain" description="SRCR" evidence="3">
    <location>
        <begin position="1"/>
        <end position="78"/>
    </location>
</feature>
<keyword evidence="6" id="KW-1185">Reference proteome</keyword>
<proteinExistence type="predicted"/>
<evidence type="ECO:0000256" key="1">
    <source>
        <dbReference type="ARBA" id="ARBA00023157"/>
    </source>
</evidence>
<feature type="non-terminal residue" evidence="5">
    <location>
        <position position="1"/>
    </location>
</feature>
<accession>A0ABS2Z8W8</accession>
<feature type="disulfide bond" evidence="2">
    <location>
        <begin position="48"/>
        <end position="58"/>
    </location>
</feature>
<dbReference type="InterPro" id="IPR001190">
    <property type="entry name" value="SRCR"/>
</dbReference>